<reference evidence="10 11" key="1">
    <citation type="submission" date="2015-07" db="EMBL/GenBank/DDBJ databases">
        <title>High-quality genome of monoxenous trypanosomatid Leptomonas pyrrhocoris.</title>
        <authorList>
            <person name="Flegontov P."/>
            <person name="Butenko A."/>
            <person name="Firsov S."/>
            <person name="Vlcek C."/>
            <person name="Logacheva M.D."/>
            <person name="Field M."/>
            <person name="Filatov D."/>
            <person name="Flegontova O."/>
            <person name="Gerasimov E."/>
            <person name="Jackson A.P."/>
            <person name="Kelly S."/>
            <person name="Opperdoes F."/>
            <person name="O'Reilly A."/>
            <person name="Votypka J."/>
            <person name="Yurchenko V."/>
            <person name="Lukes J."/>
        </authorList>
    </citation>
    <scope>NUCLEOTIDE SEQUENCE [LARGE SCALE GENOMIC DNA]</scope>
    <source>
        <strain evidence="10">H10</strain>
    </source>
</reference>
<dbReference type="Gene3D" id="1.10.1370.30">
    <property type="match status" value="1"/>
</dbReference>
<dbReference type="SUPFAM" id="SSF55486">
    <property type="entry name" value="Metalloproteases ('zincins'), catalytic domain"/>
    <property type="match status" value="1"/>
</dbReference>
<keyword evidence="2" id="KW-0645">Protease</keyword>
<evidence type="ECO:0000256" key="4">
    <source>
        <dbReference type="ARBA" id="ARBA00022801"/>
    </source>
</evidence>
<protein>
    <recommendedName>
        <fullName evidence="8">carboxypeptidase Taq</fullName>
        <ecNumber evidence="8">3.4.17.19</ecNumber>
    </recommendedName>
</protein>
<comment type="similarity">
    <text evidence="7">Belongs to the peptidase M32 family.</text>
</comment>
<comment type="catalytic activity">
    <reaction evidence="6">
        <text>Release of a C-terminal amino acid with broad specificity, except for -Pro.</text>
        <dbReference type="EC" id="3.4.17.19"/>
    </reaction>
</comment>
<keyword evidence="11" id="KW-1185">Reference proteome</keyword>
<evidence type="ECO:0000256" key="7">
    <source>
        <dbReference type="ARBA" id="ARBA00061580"/>
    </source>
</evidence>
<name>A0A0N1J4W2_LEPPY</name>
<dbReference type="GO" id="GO:0046914">
    <property type="term" value="F:transition metal ion binding"/>
    <property type="evidence" value="ECO:0007669"/>
    <property type="project" value="UniProtKB-ARBA"/>
</dbReference>
<keyword evidence="3" id="KW-0479">Metal-binding</keyword>
<evidence type="ECO:0000256" key="9">
    <source>
        <dbReference type="PIRSR" id="PIRSR006615-2"/>
    </source>
</evidence>
<dbReference type="EC" id="3.4.17.19" evidence="8"/>
<dbReference type="FunFam" id="1.10.1370.30:FF:000003">
    <property type="entry name" value="Thermostable carboxypeptidase 1"/>
    <property type="match status" value="1"/>
</dbReference>
<evidence type="ECO:0000313" key="10">
    <source>
        <dbReference type="EMBL" id="KPA81044.1"/>
    </source>
</evidence>
<keyword evidence="5" id="KW-0482">Metalloprotease</keyword>
<dbReference type="PANTHER" id="PTHR34217">
    <property type="entry name" value="METAL-DEPENDENT CARBOXYPEPTIDASE"/>
    <property type="match status" value="1"/>
</dbReference>
<dbReference type="PRINTS" id="PR00998">
    <property type="entry name" value="CRBOXYPTASET"/>
</dbReference>
<gene>
    <name evidence="10" type="ORF">ABB37_04411</name>
</gene>
<evidence type="ECO:0000256" key="2">
    <source>
        <dbReference type="ARBA" id="ARBA00022670"/>
    </source>
</evidence>
<dbReference type="EMBL" id="LGTL01000007">
    <property type="protein sequence ID" value="KPA81044.1"/>
    <property type="molecule type" value="Genomic_DNA"/>
</dbReference>
<proteinExistence type="inferred from homology"/>
<dbReference type="AlphaFoldDB" id="A0A0N1J4W2"/>
<evidence type="ECO:0000256" key="6">
    <source>
        <dbReference type="ARBA" id="ARBA00052755"/>
    </source>
</evidence>
<dbReference type="GO" id="GO:0006508">
    <property type="term" value="P:proteolysis"/>
    <property type="evidence" value="ECO:0007669"/>
    <property type="project" value="UniProtKB-KW"/>
</dbReference>
<dbReference type="GO" id="GO:0004181">
    <property type="term" value="F:metallocarboxypeptidase activity"/>
    <property type="evidence" value="ECO:0007669"/>
    <property type="project" value="InterPro"/>
</dbReference>
<dbReference type="Proteomes" id="UP000037923">
    <property type="component" value="Unassembled WGS sequence"/>
</dbReference>
<accession>A0A0N1J4W2</accession>
<dbReference type="VEuPathDB" id="TriTrypDB:LpyrH10_07_2180"/>
<dbReference type="PANTHER" id="PTHR34217:SF1">
    <property type="entry name" value="CARBOXYPEPTIDASE 1"/>
    <property type="match status" value="1"/>
</dbReference>
<evidence type="ECO:0000256" key="5">
    <source>
        <dbReference type="ARBA" id="ARBA00023049"/>
    </source>
</evidence>
<keyword evidence="1 10" id="KW-0121">Carboxypeptidase</keyword>
<dbReference type="PROSITE" id="PS52034">
    <property type="entry name" value="PEPTIDASE_M32"/>
    <property type="match status" value="1"/>
</dbReference>
<dbReference type="PIRSF" id="PIRSF006615">
    <property type="entry name" value="Zn_crbxpep_Taq"/>
    <property type="match status" value="1"/>
</dbReference>
<comment type="caution">
    <text evidence="10">The sequence shown here is derived from an EMBL/GenBank/DDBJ whole genome shotgun (WGS) entry which is preliminary data.</text>
</comment>
<keyword evidence="4" id="KW-0378">Hydrolase</keyword>
<sequence length="504" mass="57126">MCEAYNELEETFQRLYRFHHLAQLATWDVQTMMPPKGSNARGAAIAELKAVTHDLLTSEHTKKLLAVAAAEAKLTAAERANLREMKYRHLSERALPKDCVTRKAKLSAESSVTWAKARAENNFSLFAPYLKQAVANAREEARYRGAVFGTGLYESLFNMYESGMTLDSVDAIFQDIKVWLPPTLKRILASQKERAASMIPLHGPFPVEKQVPLCRYMAETWGFDFEGGRLDPSAHPFTGMTPEDTRITTNYSTATYTKAMFMTIHETGHSRYNVNRGPTDKRGQPVADARSLVIHESQSRLGEVAVARSAAFAEYATPALRRFLGDDPAFASVENVRQVHQHVEPGYIRLTADGVCYPLHILLRYEIERDLIEGRMEAEDVPRVWNEKMQQYLGLSTEGKDNVGCLQDMHWSTGTLGYFPTYTLGSMLAVQLMAAIKREIGENTVNDAIRTGQLKPILEKQKEKIWDHGCRYLTDELIRKATGEPLNPQYFKDYIERRYLRGED</sequence>
<dbReference type="CDD" id="cd06460">
    <property type="entry name" value="M32_Taq"/>
    <property type="match status" value="1"/>
</dbReference>
<dbReference type="InterPro" id="IPR001333">
    <property type="entry name" value="Peptidase_M32_Taq"/>
</dbReference>
<dbReference type="EMBL" id="LGTL01000007">
    <property type="protein sequence ID" value="KPA81043.1"/>
    <property type="molecule type" value="Genomic_DNA"/>
</dbReference>
<organism evidence="10 11">
    <name type="scientific">Leptomonas pyrrhocoris</name>
    <name type="common">Firebug parasite</name>
    <dbReference type="NCBI Taxonomy" id="157538"/>
    <lineage>
        <taxon>Eukaryota</taxon>
        <taxon>Discoba</taxon>
        <taxon>Euglenozoa</taxon>
        <taxon>Kinetoplastea</taxon>
        <taxon>Metakinetoplastina</taxon>
        <taxon>Trypanosomatida</taxon>
        <taxon>Trypanosomatidae</taxon>
        <taxon>Leishmaniinae</taxon>
        <taxon>Leptomonas</taxon>
    </lineage>
</organism>
<dbReference type="OrthoDB" id="10249837at2759"/>
<evidence type="ECO:0000256" key="3">
    <source>
        <dbReference type="ARBA" id="ARBA00022723"/>
    </source>
</evidence>
<dbReference type="GeneID" id="26904702"/>
<dbReference type="Pfam" id="PF02074">
    <property type="entry name" value="Peptidase_M32"/>
    <property type="match status" value="1"/>
</dbReference>
<evidence type="ECO:0000256" key="1">
    <source>
        <dbReference type="ARBA" id="ARBA00022645"/>
    </source>
</evidence>
<dbReference type="RefSeq" id="XP_015659482.1">
    <property type="nucleotide sequence ID" value="XM_015802081.1"/>
</dbReference>
<dbReference type="RefSeq" id="XP_015659483.1">
    <property type="nucleotide sequence ID" value="XM_015802082.1"/>
</dbReference>
<evidence type="ECO:0000313" key="11">
    <source>
        <dbReference type="Proteomes" id="UP000037923"/>
    </source>
</evidence>
<feature type="active site" description="Proton donor/acceptor" evidence="9">
    <location>
        <position position="266"/>
    </location>
</feature>
<evidence type="ECO:0000256" key="8">
    <source>
        <dbReference type="ARBA" id="ARBA00066553"/>
    </source>
</evidence>